<keyword evidence="5" id="KW-0997">Cell inner membrane</keyword>
<dbReference type="InterPro" id="IPR045584">
    <property type="entry name" value="Pilin-like"/>
</dbReference>
<dbReference type="GO" id="GO:0015628">
    <property type="term" value="P:protein secretion by the type II secretion system"/>
    <property type="evidence" value="ECO:0007669"/>
    <property type="project" value="InterPro"/>
</dbReference>
<dbReference type="EMBL" id="UGVE01000001">
    <property type="protein sequence ID" value="SUD98043.1"/>
    <property type="molecule type" value="Genomic_DNA"/>
</dbReference>
<evidence type="ECO:0000313" key="13">
    <source>
        <dbReference type="Proteomes" id="UP000255008"/>
    </source>
</evidence>
<gene>
    <name evidence="12" type="ORF">NCTC10894_02418</name>
</gene>
<dbReference type="SUPFAM" id="SSF54523">
    <property type="entry name" value="Pili subunits"/>
    <property type="match status" value="1"/>
</dbReference>
<evidence type="ECO:0000256" key="5">
    <source>
        <dbReference type="ARBA" id="ARBA00022519"/>
    </source>
</evidence>
<evidence type="ECO:0000256" key="3">
    <source>
        <dbReference type="ARBA" id="ARBA00022475"/>
    </source>
</evidence>
<evidence type="ECO:0000256" key="10">
    <source>
        <dbReference type="ARBA" id="ARBA00030775"/>
    </source>
</evidence>
<evidence type="ECO:0000256" key="2">
    <source>
        <dbReference type="ARBA" id="ARBA00021549"/>
    </source>
</evidence>
<keyword evidence="7" id="KW-1133">Transmembrane helix</keyword>
<evidence type="ECO:0000259" key="11">
    <source>
        <dbReference type="Pfam" id="PF12019"/>
    </source>
</evidence>
<comment type="subcellular location">
    <subcellularLocation>
        <location evidence="1">Cell inner membrane</location>
        <topology evidence="1">Single-pass membrane protein</topology>
    </subcellularLocation>
</comment>
<proteinExistence type="inferred from homology"/>
<sequence length="163" mass="16976">MTIVAILAVIAVPSFNGTIQRARTQSEANSLVNDIQFARSEAMKRGMPVSLCASKDGATCTNANAWDVGWIVFNDDNGSGSLDASTDTVLRYRAGFTNGDKFTATTTSTSKALTYSRDGFVINLSNGGTFKATLSTTPANATATRCVTVNMVGRAVQTGGACG</sequence>
<feature type="domain" description="General secretion pathway GspH" evidence="11">
    <location>
        <begin position="27"/>
        <end position="153"/>
    </location>
</feature>
<name>A0AAJ4ZM57_9RALS</name>
<evidence type="ECO:0000256" key="6">
    <source>
        <dbReference type="ARBA" id="ARBA00022692"/>
    </source>
</evidence>
<evidence type="ECO:0000256" key="9">
    <source>
        <dbReference type="ARBA" id="ARBA00025772"/>
    </source>
</evidence>
<evidence type="ECO:0000256" key="1">
    <source>
        <dbReference type="ARBA" id="ARBA00004377"/>
    </source>
</evidence>
<keyword evidence="3" id="KW-1003">Cell membrane</keyword>
<dbReference type="Pfam" id="PF12019">
    <property type="entry name" value="GspH"/>
    <property type="match status" value="1"/>
</dbReference>
<dbReference type="Gene3D" id="3.55.40.10">
    <property type="entry name" value="minor pseudopilin epsh domain"/>
    <property type="match status" value="1"/>
</dbReference>
<evidence type="ECO:0000256" key="7">
    <source>
        <dbReference type="ARBA" id="ARBA00022989"/>
    </source>
</evidence>
<accession>A0AAJ4ZM57</accession>
<comment type="caution">
    <text evidence="12">The sequence shown here is derived from an EMBL/GenBank/DDBJ whole genome shotgun (WGS) entry which is preliminary data.</text>
</comment>
<keyword evidence="8" id="KW-0472">Membrane</keyword>
<dbReference type="Proteomes" id="UP000255008">
    <property type="component" value="Unassembled WGS sequence"/>
</dbReference>
<organism evidence="12 13">
    <name type="scientific">Ralstonia mannitolilytica</name>
    <dbReference type="NCBI Taxonomy" id="105219"/>
    <lineage>
        <taxon>Bacteria</taxon>
        <taxon>Pseudomonadati</taxon>
        <taxon>Pseudomonadota</taxon>
        <taxon>Betaproteobacteria</taxon>
        <taxon>Burkholderiales</taxon>
        <taxon>Burkholderiaceae</taxon>
        <taxon>Ralstonia</taxon>
    </lineage>
</organism>
<protein>
    <recommendedName>
        <fullName evidence="2">Type II secretion system protein H</fullName>
    </recommendedName>
    <alternativeName>
        <fullName evidence="10">General secretion pathway protein H</fullName>
    </alternativeName>
</protein>
<keyword evidence="6" id="KW-0812">Transmembrane</keyword>
<dbReference type="AlphaFoldDB" id="A0AAJ4ZM57"/>
<comment type="similarity">
    <text evidence="9">Belongs to the GSP H family.</text>
</comment>
<reference evidence="12 13" key="1">
    <citation type="submission" date="2018-06" db="EMBL/GenBank/DDBJ databases">
        <authorList>
            <consortium name="Pathogen Informatics"/>
            <person name="Doyle S."/>
        </authorList>
    </citation>
    <scope>NUCLEOTIDE SEQUENCE [LARGE SCALE GENOMIC DNA]</scope>
    <source>
        <strain evidence="12 13">NCTC10894</strain>
    </source>
</reference>
<evidence type="ECO:0000313" key="12">
    <source>
        <dbReference type="EMBL" id="SUD98043.1"/>
    </source>
</evidence>
<keyword evidence="4" id="KW-0488">Methylation</keyword>
<evidence type="ECO:0000256" key="4">
    <source>
        <dbReference type="ARBA" id="ARBA00022481"/>
    </source>
</evidence>
<evidence type="ECO:0000256" key="8">
    <source>
        <dbReference type="ARBA" id="ARBA00023136"/>
    </source>
</evidence>
<dbReference type="GO" id="GO:0005886">
    <property type="term" value="C:plasma membrane"/>
    <property type="evidence" value="ECO:0007669"/>
    <property type="project" value="UniProtKB-SubCell"/>
</dbReference>
<dbReference type="InterPro" id="IPR022346">
    <property type="entry name" value="T2SS_GspH"/>
</dbReference>
<dbReference type="GO" id="GO:0015627">
    <property type="term" value="C:type II protein secretion system complex"/>
    <property type="evidence" value="ECO:0007669"/>
    <property type="project" value="InterPro"/>
</dbReference>